<protein>
    <submittedName>
        <fullName evidence="3">CAAX amino protease</fullName>
    </submittedName>
</protein>
<feature type="transmembrane region" description="Helical" evidence="1">
    <location>
        <begin position="178"/>
        <end position="197"/>
    </location>
</feature>
<dbReference type="AlphaFoldDB" id="A0AA37MWZ9"/>
<dbReference type="InterPro" id="IPR042150">
    <property type="entry name" value="MmRce1-like"/>
</dbReference>
<dbReference type="PANTHER" id="PTHR35797">
    <property type="entry name" value="PROTEASE-RELATED"/>
    <property type="match status" value="1"/>
</dbReference>
<feature type="transmembrane region" description="Helical" evidence="1">
    <location>
        <begin position="218"/>
        <end position="239"/>
    </location>
</feature>
<keyword evidence="4" id="KW-1185">Reference proteome</keyword>
<sequence>MNPKIETTKRELTIFLVVAFAVPYLMGIPLGIAQRSGGDTSIFANAQMFYPAAGVMLAYLLARRPDLPRRFYLLHILSTAACLVMSLLSVLMPSPAWLLWINLVVIGASVLGWILLLTDKKHKREAYGLRWRGKLRTAAWVCLVFLALKTAMVFLSAALSGPEYWAEYLAYWQTIVPWVNLIALVPNFFLCFIPFFGEEYGWRYYLTPVLQQRFGRRRGVLLLGVLWGFWHLPLNLFFYSPETSLQSLTAQIIVCITLGIFFTFGYEVSDRNIWVPVLLHYLNNNMIVVWTGAANIGNQVYTWWDILLSAVMYGALFLPFLASRVFKEEKPAAQPEVK</sequence>
<dbReference type="RefSeq" id="WP_238316563.1">
    <property type="nucleotide sequence ID" value="NZ_BQKV01000030.1"/>
</dbReference>
<feature type="transmembrane region" description="Helical" evidence="1">
    <location>
        <begin position="278"/>
        <end position="297"/>
    </location>
</feature>
<evidence type="ECO:0000313" key="4">
    <source>
        <dbReference type="Proteomes" id="UP001055185"/>
    </source>
</evidence>
<dbReference type="GO" id="GO:0006508">
    <property type="term" value="P:proteolysis"/>
    <property type="evidence" value="ECO:0007669"/>
    <property type="project" value="UniProtKB-KW"/>
</dbReference>
<organism evidence="3 4">
    <name type="scientific">Faecalibacterium gallinarum</name>
    <dbReference type="NCBI Taxonomy" id="2903556"/>
    <lineage>
        <taxon>Bacteria</taxon>
        <taxon>Bacillati</taxon>
        <taxon>Bacillota</taxon>
        <taxon>Clostridia</taxon>
        <taxon>Eubacteriales</taxon>
        <taxon>Oscillospiraceae</taxon>
        <taxon>Faecalibacterium</taxon>
    </lineage>
</organism>
<evidence type="ECO:0000256" key="1">
    <source>
        <dbReference type="SAM" id="Phobius"/>
    </source>
</evidence>
<evidence type="ECO:0000259" key="2">
    <source>
        <dbReference type="Pfam" id="PF02517"/>
    </source>
</evidence>
<dbReference type="InterPro" id="IPR003675">
    <property type="entry name" value="Rce1/LyrA-like_dom"/>
</dbReference>
<dbReference type="PANTHER" id="PTHR35797:SF1">
    <property type="entry name" value="PROTEASE"/>
    <property type="match status" value="1"/>
</dbReference>
<dbReference type="EMBL" id="BQKV01000030">
    <property type="protein sequence ID" value="GJN64364.1"/>
    <property type="molecule type" value="Genomic_DNA"/>
</dbReference>
<evidence type="ECO:0000313" key="3">
    <source>
        <dbReference type="EMBL" id="GJN64364.1"/>
    </source>
</evidence>
<feature type="transmembrane region" description="Helical" evidence="1">
    <location>
        <begin position="138"/>
        <end position="158"/>
    </location>
</feature>
<feature type="transmembrane region" description="Helical" evidence="1">
    <location>
        <begin position="97"/>
        <end position="117"/>
    </location>
</feature>
<dbReference type="GO" id="GO:0004175">
    <property type="term" value="F:endopeptidase activity"/>
    <property type="evidence" value="ECO:0007669"/>
    <property type="project" value="UniProtKB-ARBA"/>
</dbReference>
<accession>A0AA37MWZ9</accession>
<proteinExistence type="predicted"/>
<reference evidence="3" key="1">
    <citation type="journal article" date="2022" name="Int. J. Syst. Evol. Microbiol.">
        <title>Genome-based, phenotypic and chemotaxonomic classification of Faecalibacterium strains: proposal of three novel species Faecalibacterium duncaniae sp. nov., Faecalibacterium hattorii sp. nov. and Faecalibacterium gallinarum sp. nov. .</title>
        <authorList>
            <person name="Sakamoto M."/>
            <person name="Sakurai N."/>
            <person name="Tanno H."/>
            <person name="Iino T."/>
            <person name="Ohkuma M."/>
            <person name="Endo A."/>
        </authorList>
    </citation>
    <scope>NUCLEOTIDE SEQUENCE</scope>
    <source>
        <strain evidence="3">JCM 17207</strain>
    </source>
</reference>
<feature type="transmembrane region" description="Helical" evidence="1">
    <location>
        <begin position="71"/>
        <end position="91"/>
    </location>
</feature>
<name>A0AA37MWZ9_9FIRM</name>
<keyword evidence="1" id="KW-0472">Membrane</keyword>
<keyword evidence="1" id="KW-0812">Transmembrane</keyword>
<feature type="transmembrane region" description="Helical" evidence="1">
    <location>
        <begin position="245"/>
        <end position="266"/>
    </location>
</feature>
<dbReference type="GO" id="GO:0080120">
    <property type="term" value="P:CAAX-box protein maturation"/>
    <property type="evidence" value="ECO:0007669"/>
    <property type="project" value="UniProtKB-ARBA"/>
</dbReference>
<feature type="transmembrane region" description="Helical" evidence="1">
    <location>
        <begin position="42"/>
        <end position="62"/>
    </location>
</feature>
<keyword evidence="1" id="KW-1133">Transmembrane helix</keyword>
<feature type="transmembrane region" description="Helical" evidence="1">
    <location>
        <begin position="303"/>
        <end position="322"/>
    </location>
</feature>
<feature type="transmembrane region" description="Helical" evidence="1">
    <location>
        <begin position="12"/>
        <end position="30"/>
    </location>
</feature>
<gene>
    <name evidence="3" type="ORF">JCM17207_09890</name>
</gene>
<keyword evidence="3" id="KW-0645">Protease</keyword>
<keyword evidence="3" id="KW-0378">Hydrolase</keyword>
<dbReference type="Proteomes" id="UP001055185">
    <property type="component" value="Unassembled WGS sequence"/>
</dbReference>
<comment type="caution">
    <text evidence="3">The sequence shown here is derived from an EMBL/GenBank/DDBJ whole genome shotgun (WGS) entry which is preliminary data.</text>
</comment>
<dbReference type="Pfam" id="PF02517">
    <property type="entry name" value="Rce1-like"/>
    <property type="match status" value="1"/>
</dbReference>
<feature type="domain" description="CAAX prenyl protease 2/Lysostaphin resistance protein A-like" evidence="2">
    <location>
        <begin position="186"/>
        <end position="285"/>
    </location>
</feature>